<evidence type="ECO:0000313" key="1">
    <source>
        <dbReference type="EMBL" id="CAF4848355.1"/>
    </source>
</evidence>
<gene>
    <name evidence="1" type="ORF">TOA249_LOCUS26672</name>
</gene>
<evidence type="ECO:0008006" key="3">
    <source>
        <dbReference type="Google" id="ProtNLM"/>
    </source>
</evidence>
<comment type="caution">
    <text evidence="1">The sequence shown here is derived from an EMBL/GenBank/DDBJ whole genome shotgun (WGS) entry which is preliminary data.</text>
</comment>
<dbReference type="Gene3D" id="1.10.10.60">
    <property type="entry name" value="Homeodomain-like"/>
    <property type="match status" value="1"/>
</dbReference>
<proteinExistence type="predicted"/>
<organism evidence="1 2">
    <name type="scientific">Rotaria socialis</name>
    <dbReference type="NCBI Taxonomy" id="392032"/>
    <lineage>
        <taxon>Eukaryota</taxon>
        <taxon>Metazoa</taxon>
        <taxon>Spiralia</taxon>
        <taxon>Gnathifera</taxon>
        <taxon>Rotifera</taxon>
        <taxon>Eurotatoria</taxon>
        <taxon>Bdelloidea</taxon>
        <taxon>Philodinida</taxon>
        <taxon>Philodinidae</taxon>
        <taxon>Rotaria</taxon>
    </lineage>
</organism>
<dbReference type="EMBL" id="CAJOBS010003184">
    <property type="protein sequence ID" value="CAF4848355.1"/>
    <property type="molecule type" value="Genomic_DNA"/>
</dbReference>
<name>A0A821RVN3_9BILA</name>
<reference evidence="1" key="1">
    <citation type="submission" date="2021-02" db="EMBL/GenBank/DDBJ databases">
        <authorList>
            <person name="Nowell W R."/>
        </authorList>
    </citation>
    <scope>NUCLEOTIDE SEQUENCE</scope>
</reference>
<evidence type="ECO:0000313" key="2">
    <source>
        <dbReference type="Proteomes" id="UP000663838"/>
    </source>
</evidence>
<sequence length="132" mass="15278">MVRTYKRKTDGPTYSEEDLKHAVKHIEVEKWSYRKSSAHFKIPLGALSSHILKLRNTNIGHPTALACEEERYLVDLKAMEDRIKKLCLVVLWKMLNLLEKSQNIFNMAASGFCEEADRRVVVVKRGTKYANQ</sequence>
<accession>A0A821RVN3</accession>
<dbReference type="Proteomes" id="UP000663838">
    <property type="component" value="Unassembled WGS sequence"/>
</dbReference>
<protein>
    <recommendedName>
        <fullName evidence="3">HTH psq-type domain-containing protein</fullName>
    </recommendedName>
</protein>
<dbReference type="AlphaFoldDB" id="A0A821RVN3"/>